<keyword evidence="3" id="KW-1185">Reference proteome</keyword>
<gene>
    <name evidence="2" type="ORF">HLH13_09840</name>
</gene>
<evidence type="ECO:0000256" key="1">
    <source>
        <dbReference type="SAM" id="SignalP"/>
    </source>
</evidence>
<feature type="signal peptide" evidence="1">
    <location>
        <begin position="1"/>
        <end position="23"/>
    </location>
</feature>
<evidence type="ECO:0000313" key="2">
    <source>
        <dbReference type="EMBL" id="NNH87995.1"/>
    </source>
</evidence>
<dbReference type="RefSeq" id="WP_171544562.1">
    <property type="nucleotide sequence ID" value="NZ_JABERG010000014.1"/>
</dbReference>
<accession>A0ABX1V4W3</accession>
<proteinExistence type="predicted"/>
<dbReference type="EMBL" id="JABERG010000014">
    <property type="protein sequence ID" value="NNH87995.1"/>
    <property type="molecule type" value="Genomic_DNA"/>
</dbReference>
<dbReference type="Proteomes" id="UP000546536">
    <property type="component" value="Unassembled WGS sequence"/>
</dbReference>
<organism evidence="2 3">
    <name type="scientific">Acinetobacter terrae</name>
    <dbReference type="NCBI Taxonomy" id="2731247"/>
    <lineage>
        <taxon>Bacteria</taxon>
        <taxon>Pseudomonadati</taxon>
        <taxon>Pseudomonadota</taxon>
        <taxon>Gammaproteobacteria</taxon>
        <taxon>Moraxellales</taxon>
        <taxon>Moraxellaceae</taxon>
        <taxon>Acinetobacter</taxon>
        <taxon>Acinetobacter Taxon 24</taxon>
    </lineage>
</organism>
<keyword evidence="1" id="KW-0732">Signal</keyword>
<name>A0ABX1V4W3_9GAMM</name>
<comment type="caution">
    <text evidence="2">The sequence shown here is derived from an EMBL/GenBank/DDBJ whole genome shotgun (WGS) entry which is preliminary data.</text>
</comment>
<reference evidence="2 3" key="1">
    <citation type="submission" date="2020-04" db="EMBL/GenBank/DDBJ databases">
        <title>Acinetobacter Taxon 24.</title>
        <authorList>
            <person name="Nemec A."/>
            <person name="Radolfova-Krizova L."/>
            <person name="Higgins P.G."/>
            <person name="Spanelova P."/>
        </authorList>
    </citation>
    <scope>NUCLEOTIDE SEQUENCE [LARGE SCALE GENOMIC DNA]</scope>
    <source>
        <strain evidence="2 3">ANC 4279</strain>
    </source>
</reference>
<feature type="chain" id="PRO_5046915294" evidence="1">
    <location>
        <begin position="24"/>
        <end position="272"/>
    </location>
</feature>
<evidence type="ECO:0000313" key="3">
    <source>
        <dbReference type="Proteomes" id="UP000546536"/>
    </source>
</evidence>
<protein>
    <submittedName>
        <fullName evidence="2">Uncharacterized protein</fullName>
    </submittedName>
</protein>
<sequence length="272" mass="30076">MKNLIFKSVSVLLLTGVSTIALADTTYVTCYYDNHKKWHWGLDKVGKYQKITGSWKETQNTNVYQFHVIQDWSKKDLENVCKRTLEQKGITSQVTGIYAADSNVGKSYEIIYKKQPEPEPIATTQKLEKLGGEWKSINRCLGEKCGSVQVSYTVGVENGKEIGKSSSVGKAISSTLGLSGGVYGVDVSTEFTYESNSEQTESIMDSFSRSKSQTIQTTCNGPSEFWQWVSIATIKNGTKTENIEANSDLVACASIGKGPQGKDRRNSMWSPL</sequence>